<feature type="transmembrane region" description="Helical" evidence="3">
    <location>
        <begin position="38"/>
        <end position="65"/>
    </location>
</feature>
<keyword evidence="3" id="KW-0812">Transmembrane</keyword>
<dbReference type="InterPro" id="IPR037185">
    <property type="entry name" value="EmrE-like"/>
</dbReference>
<evidence type="ECO:0000256" key="3">
    <source>
        <dbReference type="SAM" id="Phobius"/>
    </source>
</evidence>
<sequence>MVLCSTVVAFFLWNMGIQKIGASRTSMYMNLVPINATWISMLFYGSSITWQQIMGMALVIIAVFFSTGSPGLHFSKFRQHKNDPLKKTQWMIKK</sequence>
<keyword evidence="6" id="KW-1185">Reference proteome</keyword>
<dbReference type="SUPFAM" id="SSF103481">
    <property type="entry name" value="Multidrug resistance efflux transporter EmrE"/>
    <property type="match status" value="1"/>
</dbReference>
<evidence type="ECO:0000259" key="4">
    <source>
        <dbReference type="Pfam" id="PF00892"/>
    </source>
</evidence>
<dbReference type="Gene3D" id="1.10.3730.20">
    <property type="match status" value="1"/>
</dbReference>
<dbReference type="GO" id="GO:0016020">
    <property type="term" value="C:membrane"/>
    <property type="evidence" value="ECO:0007669"/>
    <property type="project" value="InterPro"/>
</dbReference>
<evidence type="ECO:0000256" key="2">
    <source>
        <dbReference type="ARBA" id="ARBA00007362"/>
    </source>
</evidence>
<dbReference type="Proteomes" id="UP000654670">
    <property type="component" value="Unassembled WGS sequence"/>
</dbReference>
<evidence type="ECO:0000313" key="6">
    <source>
        <dbReference type="Proteomes" id="UP000654670"/>
    </source>
</evidence>
<dbReference type="InterPro" id="IPR000620">
    <property type="entry name" value="EamA_dom"/>
</dbReference>
<dbReference type="EMBL" id="BMOK01000013">
    <property type="protein sequence ID" value="GGL60662.1"/>
    <property type="molecule type" value="Genomic_DNA"/>
</dbReference>
<dbReference type="AlphaFoldDB" id="A0A917S602"/>
<keyword evidence="3" id="KW-0472">Membrane</keyword>
<proteinExistence type="inferred from homology"/>
<evidence type="ECO:0000256" key="1">
    <source>
        <dbReference type="ARBA" id="ARBA00004127"/>
    </source>
</evidence>
<comment type="subcellular location">
    <subcellularLocation>
        <location evidence="1">Endomembrane system</location>
        <topology evidence="1">Multi-pass membrane protein</topology>
    </subcellularLocation>
</comment>
<comment type="similarity">
    <text evidence="2">Belongs to the EamA transporter family.</text>
</comment>
<reference evidence="5" key="2">
    <citation type="submission" date="2020-09" db="EMBL/GenBank/DDBJ databases">
        <authorList>
            <person name="Sun Q."/>
            <person name="Ohkuma M."/>
        </authorList>
    </citation>
    <scope>NUCLEOTIDE SEQUENCE</scope>
    <source>
        <strain evidence="5">JCM 15325</strain>
    </source>
</reference>
<comment type="caution">
    <text evidence="5">The sequence shown here is derived from an EMBL/GenBank/DDBJ whole genome shotgun (WGS) entry which is preliminary data.</text>
</comment>
<protein>
    <recommendedName>
        <fullName evidence="4">EamA domain-containing protein</fullName>
    </recommendedName>
</protein>
<organism evidence="5 6">
    <name type="scientific">Sporolactobacillus putidus</name>
    <dbReference type="NCBI Taxonomy" id="492735"/>
    <lineage>
        <taxon>Bacteria</taxon>
        <taxon>Bacillati</taxon>
        <taxon>Bacillota</taxon>
        <taxon>Bacilli</taxon>
        <taxon>Bacillales</taxon>
        <taxon>Sporolactobacillaceae</taxon>
        <taxon>Sporolactobacillus</taxon>
    </lineage>
</organism>
<dbReference type="Pfam" id="PF00892">
    <property type="entry name" value="EamA"/>
    <property type="match status" value="1"/>
</dbReference>
<reference evidence="5" key="1">
    <citation type="journal article" date="2014" name="Int. J. Syst. Evol. Microbiol.">
        <title>Complete genome sequence of Corynebacterium casei LMG S-19264T (=DSM 44701T), isolated from a smear-ripened cheese.</title>
        <authorList>
            <consortium name="US DOE Joint Genome Institute (JGI-PGF)"/>
            <person name="Walter F."/>
            <person name="Albersmeier A."/>
            <person name="Kalinowski J."/>
            <person name="Ruckert C."/>
        </authorList>
    </citation>
    <scope>NUCLEOTIDE SEQUENCE</scope>
    <source>
        <strain evidence="5">JCM 15325</strain>
    </source>
</reference>
<gene>
    <name evidence="5" type="ORF">GCM10007968_25810</name>
</gene>
<keyword evidence="3" id="KW-1133">Transmembrane helix</keyword>
<name>A0A917S602_9BACL</name>
<accession>A0A917S602</accession>
<evidence type="ECO:0000313" key="5">
    <source>
        <dbReference type="EMBL" id="GGL60662.1"/>
    </source>
</evidence>
<feature type="domain" description="EamA" evidence="4">
    <location>
        <begin position="3"/>
        <end position="66"/>
    </location>
</feature>